<keyword evidence="1" id="KW-0391">Immunity</keyword>
<evidence type="ECO:0000313" key="6">
    <source>
        <dbReference type="Proteomes" id="UP000472273"/>
    </source>
</evidence>
<organism evidence="5 6">
    <name type="scientific">Pseudonaja textilis</name>
    <name type="common">Eastern brown snake</name>
    <dbReference type="NCBI Taxonomy" id="8673"/>
    <lineage>
        <taxon>Eukaryota</taxon>
        <taxon>Metazoa</taxon>
        <taxon>Chordata</taxon>
        <taxon>Craniata</taxon>
        <taxon>Vertebrata</taxon>
        <taxon>Euteleostomi</taxon>
        <taxon>Lepidosauria</taxon>
        <taxon>Squamata</taxon>
        <taxon>Bifurcata</taxon>
        <taxon>Unidentata</taxon>
        <taxon>Episquamata</taxon>
        <taxon>Toxicofera</taxon>
        <taxon>Serpentes</taxon>
        <taxon>Colubroidea</taxon>
        <taxon>Elapidae</taxon>
        <taxon>Hydrophiinae</taxon>
        <taxon>Pseudonaja</taxon>
    </lineage>
</organism>
<evidence type="ECO:0000313" key="5">
    <source>
        <dbReference type="Ensembl" id="ENSPTXP00000015803.1"/>
    </source>
</evidence>
<evidence type="ECO:0000256" key="3">
    <source>
        <dbReference type="ARBA" id="ARBA00043265"/>
    </source>
</evidence>
<dbReference type="InterPro" id="IPR050199">
    <property type="entry name" value="IgHV"/>
</dbReference>
<dbReference type="Proteomes" id="UP000472273">
    <property type="component" value="Unplaced"/>
</dbReference>
<reference evidence="5" key="1">
    <citation type="submission" date="2025-08" db="UniProtKB">
        <authorList>
            <consortium name="Ensembl"/>
        </authorList>
    </citation>
    <scope>IDENTIFICATION</scope>
</reference>
<protein>
    <recommendedName>
        <fullName evidence="4">Ig-like domain-containing protein</fullName>
    </recommendedName>
</protein>
<dbReference type="GeneTree" id="ENSGT00940000163847"/>
<dbReference type="GO" id="GO:0005576">
    <property type="term" value="C:extracellular region"/>
    <property type="evidence" value="ECO:0007669"/>
    <property type="project" value="UniProtKB-ARBA"/>
</dbReference>
<dbReference type="SUPFAM" id="SSF48726">
    <property type="entry name" value="Immunoglobulin"/>
    <property type="match status" value="1"/>
</dbReference>
<evidence type="ECO:0000256" key="1">
    <source>
        <dbReference type="ARBA" id="ARBA00022859"/>
    </source>
</evidence>
<accession>A0A670Z229</accession>
<evidence type="ECO:0000256" key="2">
    <source>
        <dbReference type="ARBA" id="ARBA00023130"/>
    </source>
</evidence>
<dbReference type="InterPro" id="IPR003599">
    <property type="entry name" value="Ig_sub"/>
</dbReference>
<name>A0A670Z229_PSETE</name>
<dbReference type="GO" id="GO:0019814">
    <property type="term" value="C:immunoglobulin complex"/>
    <property type="evidence" value="ECO:0007669"/>
    <property type="project" value="UniProtKB-KW"/>
</dbReference>
<dbReference type="GO" id="GO:0002250">
    <property type="term" value="P:adaptive immune response"/>
    <property type="evidence" value="ECO:0007669"/>
    <property type="project" value="UniProtKB-KW"/>
</dbReference>
<keyword evidence="3" id="KW-1280">Immunoglobulin</keyword>
<dbReference type="InterPro" id="IPR036179">
    <property type="entry name" value="Ig-like_dom_sf"/>
</dbReference>
<dbReference type="PROSITE" id="PS50835">
    <property type="entry name" value="IG_LIKE"/>
    <property type="match status" value="1"/>
</dbReference>
<dbReference type="Gene3D" id="2.60.40.10">
    <property type="entry name" value="Immunoglobulins"/>
    <property type="match status" value="1"/>
</dbReference>
<dbReference type="Pfam" id="PF07686">
    <property type="entry name" value="V-set"/>
    <property type="match status" value="1"/>
</dbReference>
<dbReference type="InterPro" id="IPR007110">
    <property type="entry name" value="Ig-like_dom"/>
</dbReference>
<dbReference type="Ensembl" id="ENSPTXT00000016284.1">
    <property type="protein sequence ID" value="ENSPTXP00000015803.1"/>
    <property type="gene ID" value="ENSPTXG00000010896.1"/>
</dbReference>
<dbReference type="InterPro" id="IPR013106">
    <property type="entry name" value="Ig_V-set"/>
</dbReference>
<keyword evidence="6" id="KW-1185">Reference proteome</keyword>
<dbReference type="PANTHER" id="PTHR23266">
    <property type="entry name" value="IMMUNOGLOBULIN HEAVY CHAIN"/>
    <property type="match status" value="1"/>
</dbReference>
<proteinExistence type="predicted"/>
<dbReference type="AlphaFoldDB" id="A0A670Z229"/>
<dbReference type="InterPro" id="IPR013783">
    <property type="entry name" value="Ig-like_fold"/>
</dbReference>
<evidence type="ECO:0000259" key="4">
    <source>
        <dbReference type="PROSITE" id="PS50835"/>
    </source>
</evidence>
<keyword evidence="2" id="KW-1064">Adaptive immunity</keyword>
<sequence length="112" mass="12876">QIVLTQSDPMLKRPGESQKLTCAVIGFNKAGQRLEWLVNYYDESNSKYYLPTIQGRFSASKDSSNFYLQMNNFKAEDTAVYYCGRQTVKGILEDLIWIFDGFCKVSLSVYVM</sequence>
<dbReference type="OMA" id="WLARYVN"/>
<feature type="domain" description="Ig-like" evidence="4">
    <location>
        <begin position="1"/>
        <end position="83"/>
    </location>
</feature>
<dbReference type="SMART" id="SM00409">
    <property type="entry name" value="IG"/>
    <property type="match status" value="1"/>
</dbReference>
<reference evidence="5" key="2">
    <citation type="submission" date="2025-09" db="UniProtKB">
        <authorList>
            <consortium name="Ensembl"/>
        </authorList>
    </citation>
    <scope>IDENTIFICATION</scope>
</reference>
<dbReference type="SMART" id="SM00406">
    <property type="entry name" value="IGv"/>
    <property type="match status" value="1"/>
</dbReference>